<dbReference type="GO" id="GO:0016491">
    <property type="term" value="F:oxidoreductase activity"/>
    <property type="evidence" value="ECO:0007669"/>
    <property type="project" value="UniProtKB-KW"/>
</dbReference>
<keyword evidence="2 3" id="KW-0560">Oxidoreductase</keyword>
<reference evidence="3 4" key="1">
    <citation type="submission" date="2023-06" db="EMBL/GenBank/DDBJ databases">
        <title>Influencing factors and mechanism of Cr(VI) reduction by facultative anaerobic Exiguobacterium sp. PY14.</title>
        <authorList>
            <person name="Zou L."/>
        </authorList>
    </citation>
    <scope>NUCLEOTIDE SEQUENCE [LARGE SCALE GENOMIC DNA]</scope>
    <source>
        <strain evidence="3 4">PY14</strain>
    </source>
</reference>
<dbReference type="SUPFAM" id="SSF51735">
    <property type="entry name" value="NAD(P)-binding Rossmann-fold domains"/>
    <property type="match status" value="1"/>
</dbReference>
<protein>
    <submittedName>
        <fullName evidence="3">SDR family oxidoreductase</fullName>
        <ecNumber evidence="3">1.-.-.-</ecNumber>
    </submittedName>
</protein>
<sequence length="234" mass="25622">MKQVMIITGVSQGIGHELARHFRETYHVIGLDKSDDPQLDGVTFHELDLGDHEAIAHVFTDIQRQVGIAHVLINNGGVSSLVKPMAELDVETFKQVIDVNLVGTFACAKAFLTLNEKAEYGRIINLASTRSLQNEPDWEAYGASKGGIVSLTQSMAVSLAERPITVNAISPGWIHTSDESLRDIDHAQHPSGRVGKPDDIVRAVAYLIDEQNDFVNGHNLVVDGGMTKKMIYEP</sequence>
<comment type="similarity">
    <text evidence="1">Belongs to the short-chain dehydrogenases/reductases (SDR) family.</text>
</comment>
<dbReference type="InterPro" id="IPR020904">
    <property type="entry name" value="Sc_DH/Rdtase_CS"/>
</dbReference>
<name>A0ABT7MPN3_9BACL</name>
<dbReference type="InterPro" id="IPR002347">
    <property type="entry name" value="SDR_fam"/>
</dbReference>
<accession>A0ABT7MPN3</accession>
<dbReference type="RefSeq" id="WP_214720193.1">
    <property type="nucleotide sequence ID" value="NZ_CP183077.1"/>
</dbReference>
<gene>
    <name evidence="3" type="ORF">QR695_09145</name>
</gene>
<dbReference type="Proteomes" id="UP001230807">
    <property type="component" value="Unassembled WGS sequence"/>
</dbReference>
<dbReference type="PANTHER" id="PTHR42760:SF115">
    <property type="entry name" value="3-OXOACYL-[ACYL-CARRIER-PROTEIN] REDUCTASE FABG"/>
    <property type="match status" value="1"/>
</dbReference>
<dbReference type="PRINTS" id="PR00081">
    <property type="entry name" value="GDHRDH"/>
</dbReference>
<evidence type="ECO:0000256" key="1">
    <source>
        <dbReference type="ARBA" id="ARBA00006484"/>
    </source>
</evidence>
<dbReference type="EC" id="1.-.-.-" evidence="3"/>
<proteinExistence type="inferred from homology"/>
<dbReference type="CDD" id="cd05233">
    <property type="entry name" value="SDR_c"/>
    <property type="match status" value="1"/>
</dbReference>
<evidence type="ECO:0000313" key="4">
    <source>
        <dbReference type="Proteomes" id="UP001230807"/>
    </source>
</evidence>
<evidence type="ECO:0000313" key="3">
    <source>
        <dbReference type="EMBL" id="MDL5377166.1"/>
    </source>
</evidence>
<dbReference type="EMBL" id="JASWER010000007">
    <property type="protein sequence ID" value="MDL5377166.1"/>
    <property type="molecule type" value="Genomic_DNA"/>
</dbReference>
<dbReference type="PRINTS" id="PR00080">
    <property type="entry name" value="SDRFAMILY"/>
</dbReference>
<dbReference type="Pfam" id="PF13561">
    <property type="entry name" value="adh_short_C2"/>
    <property type="match status" value="1"/>
</dbReference>
<comment type="caution">
    <text evidence="3">The sequence shown here is derived from an EMBL/GenBank/DDBJ whole genome shotgun (WGS) entry which is preliminary data.</text>
</comment>
<dbReference type="Gene3D" id="3.40.50.720">
    <property type="entry name" value="NAD(P)-binding Rossmann-like Domain"/>
    <property type="match status" value="1"/>
</dbReference>
<dbReference type="PROSITE" id="PS00061">
    <property type="entry name" value="ADH_SHORT"/>
    <property type="match status" value="1"/>
</dbReference>
<keyword evidence="4" id="KW-1185">Reference proteome</keyword>
<dbReference type="PANTHER" id="PTHR42760">
    <property type="entry name" value="SHORT-CHAIN DEHYDROGENASES/REDUCTASES FAMILY MEMBER"/>
    <property type="match status" value="1"/>
</dbReference>
<organism evidence="3 4">
    <name type="scientific">Exiguobacterium mexicanum</name>
    <dbReference type="NCBI Taxonomy" id="340146"/>
    <lineage>
        <taxon>Bacteria</taxon>
        <taxon>Bacillati</taxon>
        <taxon>Bacillota</taxon>
        <taxon>Bacilli</taxon>
        <taxon>Bacillales</taxon>
        <taxon>Bacillales Family XII. Incertae Sedis</taxon>
        <taxon>Exiguobacterium</taxon>
    </lineage>
</organism>
<dbReference type="InterPro" id="IPR036291">
    <property type="entry name" value="NAD(P)-bd_dom_sf"/>
</dbReference>
<evidence type="ECO:0000256" key="2">
    <source>
        <dbReference type="ARBA" id="ARBA00023002"/>
    </source>
</evidence>